<feature type="transmembrane region" description="Helical" evidence="1">
    <location>
        <begin position="203"/>
        <end position="223"/>
    </location>
</feature>
<dbReference type="Proteomes" id="UP001284601">
    <property type="component" value="Unassembled WGS sequence"/>
</dbReference>
<keyword evidence="1" id="KW-0472">Membrane</keyword>
<accession>A0ABU4HT91</accession>
<comment type="caution">
    <text evidence="2">The sequence shown here is derived from an EMBL/GenBank/DDBJ whole genome shotgun (WGS) entry which is preliminary data.</text>
</comment>
<feature type="transmembrane region" description="Helical" evidence="1">
    <location>
        <begin position="45"/>
        <end position="64"/>
    </location>
</feature>
<evidence type="ECO:0000313" key="3">
    <source>
        <dbReference type="Proteomes" id="UP001284601"/>
    </source>
</evidence>
<reference evidence="3" key="1">
    <citation type="submission" date="2023-07" db="EMBL/GenBank/DDBJ databases">
        <title>Conexibacter stalactiti sp. nov., isolated from stalactites in a lava cave and emended description of the genus Conexibacter.</title>
        <authorList>
            <person name="Lee S.D."/>
        </authorList>
    </citation>
    <scope>NUCLEOTIDE SEQUENCE [LARGE SCALE GENOMIC DNA]</scope>
    <source>
        <strain evidence="3">KCTC 39840</strain>
    </source>
</reference>
<dbReference type="InterPro" id="IPR021315">
    <property type="entry name" value="Gap/Sap"/>
</dbReference>
<dbReference type="RefSeq" id="WP_318598793.1">
    <property type="nucleotide sequence ID" value="NZ_JAWSTH010000055.1"/>
</dbReference>
<evidence type="ECO:0000313" key="2">
    <source>
        <dbReference type="EMBL" id="MDW5596409.1"/>
    </source>
</evidence>
<evidence type="ECO:0000256" key="1">
    <source>
        <dbReference type="SAM" id="Phobius"/>
    </source>
</evidence>
<organism evidence="2 3">
    <name type="scientific">Conexibacter stalactiti</name>
    <dbReference type="NCBI Taxonomy" id="1940611"/>
    <lineage>
        <taxon>Bacteria</taxon>
        <taxon>Bacillati</taxon>
        <taxon>Actinomycetota</taxon>
        <taxon>Thermoleophilia</taxon>
        <taxon>Solirubrobacterales</taxon>
        <taxon>Conexibacteraceae</taxon>
        <taxon>Conexibacter</taxon>
    </lineage>
</organism>
<gene>
    <name evidence="2" type="ORF">R7226_18830</name>
</gene>
<feature type="transmembrane region" description="Helical" evidence="1">
    <location>
        <begin position="159"/>
        <end position="183"/>
    </location>
</feature>
<keyword evidence="3" id="KW-1185">Reference proteome</keyword>
<dbReference type="EMBL" id="JAWSTH010000055">
    <property type="protein sequence ID" value="MDW5596409.1"/>
    <property type="molecule type" value="Genomic_DNA"/>
</dbReference>
<name>A0ABU4HT91_9ACTN</name>
<keyword evidence="1" id="KW-0812">Transmembrane</keyword>
<sequence length="225" mass="22386">MGAVLNGAIGDLLPSALAVALSPIPVVAIVGVLGGRRASTTGPAFAAGWIAGLLAVSVAVVLLVDGVGDPGGDDTGLDWWKIAIGLLFLAMAAKQWTKRPKRGEAPAEPSWMATLDRASPGRAAVLGAALSAANPKNLALTLTAAASIAEADLGTTDTALAVAAFVAIGSLTVAGSVLFHLVAGERAARPLAEVKQFMADNNAVIMTVVLLLLGAKLLGDGLAGL</sequence>
<dbReference type="Pfam" id="PF11139">
    <property type="entry name" value="SfLAP"/>
    <property type="match status" value="1"/>
</dbReference>
<proteinExistence type="predicted"/>
<feature type="transmembrane region" description="Helical" evidence="1">
    <location>
        <begin position="12"/>
        <end position="33"/>
    </location>
</feature>
<protein>
    <submittedName>
        <fullName evidence="2">GAP family protein</fullName>
    </submittedName>
</protein>
<keyword evidence="1" id="KW-1133">Transmembrane helix</keyword>